<keyword evidence="5 6" id="KW-0472">Membrane</keyword>
<comment type="subcellular location">
    <subcellularLocation>
        <location evidence="1">Cell membrane</location>
        <topology evidence="1">Multi-pass membrane protein</topology>
    </subcellularLocation>
</comment>
<dbReference type="PANTHER" id="PTHR33452:SF1">
    <property type="entry name" value="INNER MEMBRANE PROTEIN YPHA-RELATED"/>
    <property type="match status" value="1"/>
</dbReference>
<dbReference type="Proteomes" id="UP000765891">
    <property type="component" value="Unassembled WGS sequence"/>
</dbReference>
<proteinExistence type="predicted"/>
<dbReference type="InterPro" id="IPR051907">
    <property type="entry name" value="DoxX-like_oxidoreductase"/>
</dbReference>
<evidence type="ECO:0000256" key="2">
    <source>
        <dbReference type="ARBA" id="ARBA00022475"/>
    </source>
</evidence>
<comment type="caution">
    <text evidence="7">The sequence shown here is derived from an EMBL/GenBank/DDBJ whole genome shotgun (WGS) entry which is preliminary data.</text>
</comment>
<evidence type="ECO:0000256" key="5">
    <source>
        <dbReference type="ARBA" id="ARBA00023136"/>
    </source>
</evidence>
<evidence type="ECO:0000256" key="3">
    <source>
        <dbReference type="ARBA" id="ARBA00022692"/>
    </source>
</evidence>
<dbReference type="RefSeq" id="WP_188870572.1">
    <property type="nucleotide sequence ID" value="NZ_BMOO01000002.1"/>
</dbReference>
<evidence type="ECO:0000256" key="1">
    <source>
        <dbReference type="ARBA" id="ARBA00004651"/>
    </source>
</evidence>
<dbReference type="Pfam" id="PF07681">
    <property type="entry name" value="DoxX"/>
    <property type="match status" value="1"/>
</dbReference>
<keyword evidence="2" id="KW-1003">Cell membrane</keyword>
<dbReference type="EMBL" id="BMOO01000002">
    <property type="protein sequence ID" value="GGM62282.1"/>
    <property type="molecule type" value="Genomic_DNA"/>
</dbReference>
<evidence type="ECO:0000313" key="8">
    <source>
        <dbReference type="EMBL" id="MBP1954586.1"/>
    </source>
</evidence>
<evidence type="ECO:0000313" key="7">
    <source>
        <dbReference type="EMBL" id="GGM62282.1"/>
    </source>
</evidence>
<dbReference type="InterPro" id="IPR032808">
    <property type="entry name" value="DoxX"/>
</dbReference>
<dbReference type="AlphaFoldDB" id="A0A830FMQ7"/>
<keyword evidence="4 6" id="KW-1133">Transmembrane helix</keyword>
<evidence type="ECO:0000313" key="9">
    <source>
        <dbReference type="Proteomes" id="UP000614609"/>
    </source>
</evidence>
<name>A0A830FMQ7_9EURY</name>
<reference evidence="7" key="2">
    <citation type="submission" date="2020-09" db="EMBL/GenBank/DDBJ databases">
        <authorList>
            <person name="Sun Q."/>
            <person name="Ohkuma M."/>
        </authorList>
    </citation>
    <scope>NUCLEOTIDE SEQUENCE</scope>
    <source>
        <strain evidence="7">JCM 16108</strain>
    </source>
</reference>
<organism evidence="7 9">
    <name type="scientific">Halarchaeum rubridurum</name>
    <dbReference type="NCBI Taxonomy" id="489911"/>
    <lineage>
        <taxon>Archaea</taxon>
        <taxon>Methanobacteriati</taxon>
        <taxon>Methanobacteriota</taxon>
        <taxon>Stenosarchaea group</taxon>
        <taxon>Halobacteria</taxon>
        <taxon>Halobacteriales</taxon>
        <taxon>Halobacteriaceae</taxon>
    </lineage>
</organism>
<feature type="transmembrane region" description="Helical" evidence="6">
    <location>
        <begin position="51"/>
        <end position="84"/>
    </location>
</feature>
<sequence>MSTGLEGVLLVVGRLLFGGVLAYTGIGHFTGTEGMAQYAEYKGLPAPKLSVLASGVLLVACGLGVVVGVFPAVAAVVLAVFLVVSAVLMHDFWNVDEEQRQSEVNNFQKNIAMAGGALILASVATNDWTMGLGVGLF</sequence>
<gene>
    <name evidence="7" type="ORF">GCM10009017_10430</name>
    <name evidence="8" type="ORF">J2752_001498</name>
</gene>
<feature type="transmembrane region" description="Helical" evidence="6">
    <location>
        <begin position="7"/>
        <end position="31"/>
    </location>
</feature>
<keyword evidence="3 6" id="KW-0812">Transmembrane</keyword>
<dbReference type="PANTHER" id="PTHR33452">
    <property type="entry name" value="OXIDOREDUCTASE CATD-RELATED"/>
    <property type="match status" value="1"/>
</dbReference>
<keyword evidence="9" id="KW-1185">Reference proteome</keyword>
<dbReference type="GO" id="GO:0005886">
    <property type="term" value="C:plasma membrane"/>
    <property type="evidence" value="ECO:0007669"/>
    <property type="project" value="UniProtKB-SubCell"/>
</dbReference>
<evidence type="ECO:0000256" key="4">
    <source>
        <dbReference type="ARBA" id="ARBA00022989"/>
    </source>
</evidence>
<dbReference type="EMBL" id="JAGGKO010000002">
    <property type="protein sequence ID" value="MBP1954586.1"/>
    <property type="molecule type" value="Genomic_DNA"/>
</dbReference>
<reference evidence="8" key="3">
    <citation type="submission" date="2021-03" db="EMBL/GenBank/DDBJ databases">
        <title>Genomic Encyclopedia of Type Strains, Phase IV (KMG-IV): sequencing the most valuable type-strain genomes for metagenomic binning, comparative biology and taxonomic classification.</title>
        <authorList>
            <person name="Goeker M."/>
        </authorList>
    </citation>
    <scope>NUCLEOTIDE SEQUENCE</scope>
    <source>
        <strain evidence="8">DSM 22443</strain>
    </source>
</reference>
<protein>
    <submittedName>
        <fullName evidence="8">Putative membrane protein YphA (DoxX/SURF4 family)</fullName>
    </submittedName>
</protein>
<accession>A0A830FMQ7</accession>
<dbReference type="OrthoDB" id="340328at2157"/>
<evidence type="ECO:0000256" key="6">
    <source>
        <dbReference type="SAM" id="Phobius"/>
    </source>
</evidence>
<dbReference type="Proteomes" id="UP000614609">
    <property type="component" value="Unassembled WGS sequence"/>
</dbReference>
<reference evidence="7" key="1">
    <citation type="journal article" date="2014" name="Int. J. Syst. Evol. Microbiol.">
        <title>Complete genome sequence of Corynebacterium casei LMG S-19264T (=DSM 44701T), isolated from a smear-ripened cheese.</title>
        <authorList>
            <consortium name="US DOE Joint Genome Institute (JGI-PGF)"/>
            <person name="Walter F."/>
            <person name="Albersmeier A."/>
            <person name="Kalinowski J."/>
            <person name="Ruckert C."/>
        </authorList>
    </citation>
    <scope>NUCLEOTIDE SEQUENCE</scope>
    <source>
        <strain evidence="7">JCM 16108</strain>
    </source>
</reference>